<dbReference type="Proteomes" id="UP000326112">
    <property type="component" value="Unassembled WGS sequence"/>
</dbReference>
<evidence type="ECO:0000256" key="1">
    <source>
        <dbReference type="SAM" id="SignalP"/>
    </source>
</evidence>
<dbReference type="InterPro" id="IPR010767">
    <property type="entry name" value="Phage_CGC-2007_Cje0229"/>
</dbReference>
<keyword evidence="3" id="KW-1185">Reference proteome</keyword>
<accession>A0A5N7KIT5</accession>
<reference evidence="2 3" key="1">
    <citation type="journal article" date="2020" name="Int. J. Syst. Evol. Microbiol.">
        <title>Pseudomonas kitaguniensis sp. nov., a pathogen causing bacterial rot of Welsh onion in Japan.</title>
        <authorList>
            <person name="Sawada H."/>
            <person name="Fujikawa T."/>
            <person name="Nishiwaki Y."/>
            <person name="Horita H."/>
        </authorList>
    </citation>
    <scope>NUCLEOTIDE SEQUENCE [LARGE SCALE GENOMIC DNA]</scope>
    <source>
        <strain evidence="2 3">MAFF 212408</strain>
    </source>
</reference>
<proteinExistence type="predicted"/>
<name>A0A5N7KIT5_9PSED</name>
<organism evidence="2 3">
    <name type="scientific">Pseudomonas kitaguniensis</name>
    <dbReference type="NCBI Taxonomy" id="2607908"/>
    <lineage>
        <taxon>Bacteria</taxon>
        <taxon>Pseudomonadati</taxon>
        <taxon>Pseudomonadota</taxon>
        <taxon>Gammaproteobacteria</taxon>
        <taxon>Pseudomonadales</taxon>
        <taxon>Pseudomonadaceae</taxon>
        <taxon>Pseudomonas</taxon>
    </lineage>
</organism>
<keyword evidence="1" id="KW-0732">Signal</keyword>
<dbReference type="Pfam" id="PF07087">
    <property type="entry name" value="DUF1353"/>
    <property type="match status" value="1"/>
</dbReference>
<dbReference type="EMBL" id="VUAZ01000043">
    <property type="protein sequence ID" value="MPR02123.1"/>
    <property type="molecule type" value="Genomic_DNA"/>
</dbReference>
<feature type="signal peptide" evidence="1">
    <location>
        <begin position="1"/>
        <end position="18"/>
    </location>
</feature>
<gene>
    <name evidence="2" type="ORF">F0169_08530</name>
</gene>
<reference evidence="2 3" key="2">
    <citation type="journal article" date="2023" name="Plant Pathol.">
        <title>Dismantling and reorganizing Pseudomonas marginalis sensu#lato.</title>
        <authorList>
            <person name="Sawada H."/>
            <person name="Fujikawa T."/>
            <person name="Satou M."/>
        </authorList>
    </citation>
    <scope>NUCLEOTIDE SEQUENCE [LARGE SCALE GENOMIC DNA]</scope>
    <source>
        <strain evidence="2 3">MAFF 212408</strain>
    </source>
</reference>
<comment type="caution">
    <text evidence="2">The sequence shown here is derived from an EMBL/GenBank/DDBJ whole genome shotgun (WGS) entry which is preliminary data.</text>
</comment>
<feature type="chain" id="PRO_5045428976" evidence="1">
    <location>
        <begin position="19"/>
        <end position="246"/>
    </location>
</feature>
<dbReference type="RefSeq" id="WP_024072729.1">
    <property type="nucleotide sequence ID" value="NZ_VUAZ01000043.1"/>
</dbReference>
<sequence length="246" mass="27229">MKSAIAAATILLAASVQAQDWGRFSEPLNVELLNEKNHARLLIDFTYKGPGPEELFWLAPKDTITDGASIPRVAWSVIGAPFEGQYRKAAIIHDVACVERTRDWRATHRAFYTAMRAAGVGETQAKIMYAAVYHFGPRWAEPKSIMLPRTEAALIAPKLEKLKAELPVGMEAVLASDGRLVSRTISTGLLKREKVEEVVGAVFEVRVVQPSSSEAEFQRMKATIEQKNLSLAEIEDIQVAELSEIR</sequence>
<protein>
    <submittedName>
        <fullName evidence="2">DUF1353 domain-containing protein</fullName>
    </submittedName>
</protein>
<evidence type="ECO:0000313" key="2">
    <source>
        <dbReference type="EMBL" id="MPR02123.1"/>
    </source>
</evidence>
<evidence type="ECO:0000313" key="3">
    <source>
        <dbReference type="Proteomes" id="UP000326112"/>
    </source>
</evidence>